<dbReference type="EMBL" id="CP144533">
    <property type="protein sequence ID" value="WWC61289.1"/>
    <property type="molecule type" value="Genomic_DNA"/>
</dbReference>
<dbReference type="VEuPathDB" id="FungiDB:I303_03889"/>
<feature type="region of interest" description="Disordered" evidence="1">
    <location>
        <begin position="57"/>
        <end position="130"/>
    </location>
</feature>
<dbReference type="RefSeq" id="XP_018264011.1">
    <property type="nucleotide sequence ID" value="XM_018407203.1"/>
</dbReference>
<organism evidence="2">
    <name type="scientific">Kwoniella dejecticola CBS 10117</name>
    <dbReference type="NCBI Taxonomy" id="1296121"/>
    <lineage>
        <taxon>Eukaryota</taxon>
        <taxon>Fungi</taxon>
        <taxon>Dikarya</taxon>
        <taxon>Basidiomycota</taxon>
        <taxon>Agaricomycotina</taxon>
        <taxon>Tremellomycetes</taxon>
        <taxon>Tremellales</taxon>
        <taxon>Cryptococcaceae</taxon>
        <taxon>Kwoniella</taxon>
    </lineage>
</organism>
<reference evidence="2" key="1">
    <citation type="submission" date="2013-07" db="EMBL/GenBank/DDBJ databases">
        <title>The Genome Sequence of Cryptococcus dejecticola CBS10117.</title>
        <authorList>
            <consortium name="The Broad Institute Genome Sequencing Platform"/>
            <person name="Cuomo C."/>
            <person name="Litvintseva A."/>
            <person name="Chen Y."/>
            <person name="Heitman J."/>
            <person name="Sun S."/>
            <person name="Springer D."/>
            <person name="Dromer F."/>
            <person name="Young S.K."/>
            <person name="Zeng Q."/>
            <person name="Gargeya S."/>
            <person name="Fitzgerald M."/>
            <person name="Abouelleil A."/>
            <person name="Alvarado L."/>
            <person name="Berlin A.M."/>
            <person name="Chapman S.B."/>
            <person name="Dewar J."/>
            <person name="Goldberg J."/>
            <person name="Griggs A."/>
            <person name="Gujja S."/>
            <person name="Hansen M."/>
            <person name="Howarth C."/>
            <person name="Imamovic A."/>
            <person name="Larimer J."/>
            <person name="McCowan C."/>
            <person name="Murphy C."/>
            <person name="Pearson M."/>
            <person name="Priest M."/>
            <person name="Roberts A."/>
            <person name="Saif S."/>
            <person name="Shea T."/>
            <person name="Sykes S."/>
            <person name="Wortman J."/>
            <person name="Nusbaum C."/>
            <person name="Birren B."/>
        </authorList>
    </citation>
    <scope>NUCLEOTIDE SEQUENCE [LARGE SCALE GENOMIC DNA]</scope>
    <source>
        <strain evidence="2">CBS 10117</strain>
    </source>
</reference>
<keyword evidence="4" id="KW-1185">Reference proteome</keyword>
<dbReference type="GeneID" id="28967588"/>
<feature type="region of interest" description="Disordered" evidence="1">
    <location>
        <begin position="1"/>
        <end position="45"/>
    </location>
</feature>
<protein>
    <submittedName>
        <fullName evidence="2">Uncharacterized protein</fullName>
    </submittedName>
</protein>
<dbReference type="OrthoDB" id="2596958at2759"/>
<dbReference type="AlphaFoldDB" id="A0A1A6A7Y4"/>
<sequence length="304" mass="34222">MSYSYSYSSYSPSRKAPSSPTSYNYYNNDNLADHSSSGIPPNHPFATYYIPPTLHHCSSDSSLSLSSKFEKSEQYSRYGVNPSSGQSTRSYNTTSTSSRSSKEKDRSPTSSLAQPLSPRSPAPAGAGQYPLLGHFGVQSLDRTISASQIQARQRDRERERERERGGTDTTREYATHPAYSYSYSYSYSGSSPSSPGASSYAIPTELTLFDDKAKHNLLGDLEFIAGKKFSFAFLNKLNKRTTKWVKDEKVREQDKDNKITKRLTEDRYVEGWEWTREGLDELVPPQVVVVDRKRGRGVREGNYI</sequence>
<feature type="compositionally biased region" description="Polar residues" evidence="1">
    <location>
        <begin position="21"/>
        <end position="39"/>
    </location>
</feature>
<feature type="compositionally biased region" description="Basic and acidic residues" evidence="1">
    <location>
        <begin position="152"/>
        <end position="174"/>
    </location>
</feature>
<evidence type="ECO:0000313" key="2">
    <source>
        <dbReference type="EMBL" id="OBR86169.1"/>
    </source>
</evidence>
<name>A0A1A6A7Y4_9TREE</name>
<evidence type="ECO:0000313" key="3">
    <source>
        <dbReference type="EMBL" id="WWC61289.1"/>
    </source>
</evidence>
<accession>A0A1A6A7Y4</accession>
<evidence type="ECO:0000313" key="4">
    <source>
        <dbReference type="Proteomes" id="UP000078595"/>
    </source>
</evidence>
<dbReference type="EMBL" id="KI894030">
    <property type="protein sequence ID" value="OBR86169.1"/>
    <property type="molecule type" value="Genomic_DNA"/>
</dbReference>
<feature type="region of interest" description="Disordered" evidence="1">
    <location>
        <begin position="143"/>
        <end position="175"/>
    </location>
</feature>
<reference evidence="3" key="2">
    <citation type="submission" date="2013-07" db="EMBL/GenBank/DDBJ databases">
        <authorList>
            <consortium name="The Broad Institute Genome Sequencing Platform"/>
            <person name="Cuomo C."/>
            <person name="Litvintseva A."/>
            <person name="Chen Y."/>
            <person name="Heitman J."/>
            <person name="Sun S."/>
            <person name="Springer D."/>
            <person name="Dromer F."/>
            <person name="Young S.K."/>
            <person name="Zeng Q."/>
            <person name="Gargeya S."/>
            <person name="Fitzgerald M."/>
            <person name="Abouelleil A."/>
            <person name="Alvarado L."/>
            <person name="Berlin A.M."/>
            <person name="Chapman S.B."/>
            <person name="Dewar J."/>
            <person name="Goldberg J."/>
            <person name="Griggs A."/>
            <person name="Gujja S."/>
            <person name="Hansen M."/>
            <person name="Howarth C."/>
            <person name="Imamovic A."/>
            <person name="Larimer J."/>
            <person name="McCowan C."/>
            <person name="Murphy C."/>
            <person name="Pearson M."/>
            <person name="Priest M."/>
            <person name="Roberts A."/>
            <person name="Saif S."/>
            <person name="Shea T."/>
            <person name="Sykes S."/>
            <person name="Wortman J."/>
            <person name="Nusbaum C."/>
            <person name="Birren B."/>
        </authorList>
    </citation>
    <scope>NUCLEOTIDE SEQUENCE</scope>
    <source>
        <strain evidence="3">CBS 10117</strain>
    </source>
</reference>
<reference evidence="3" key="3">
    <citation type="submission" date="2024-02" db="EMBL/GenBank/DDBJ databases">
        <title>Comparative genomics of Cryptococcus and Kwoniella reveals pathogenesis evolution and contrasting modes of karyotype evolution via chromosome fusion or intercentromeric recombination.</title>
        <authorList>
            <person name="Coelho M.A."/>
            <person name="David-Palma M."/>
            <person name="Shea T."/>
            <person name="Bowers K."/>
            <person name="McGinley-Smith S."/>
            <person name="Mohammad A.W."/>
            <person name="Gnirke A."/>
            <person name="Yurkov A.M."/>
            <person name="Nowrousian M."/>
            <person name="Sun S."/>
            <person name="Cuomo C.A."/>
            <person name="Heitman J."/>
        </authorList>
    </citation>
    <scope>NUCLEOTIDE SEQUENCE</scope>
    <source>
        <strain evidence="3">CBS 10117</strain>
    </source>
</reference>
<evidence type="ECO:0000256" key="1">
    <source>
        <dbReference type="SAM" id="MobiDB-lite"/>
    </source>
</evidence>
<proteinExistence type="predicted"/>
<dbReference type="Proteomes" id="UP000078595">
    <property type="component" value="Chromosome 4"/>
</dbReference>
<feature type="compositionally biased region" description="Low complexity" evidence="1">
    <location>
        <begin position="1"/>
        <end position="20"/>
    </location>
</feature>
<feature type="compositionally biased region" description="Low complexity" evidence="1">
    <location>
        <begin position="87"/>
        <end position="99"/>
    </location>
</feature>
<gene>
    <name evidence="2" type="ORF">I303_03889</name>
    <name evidence="3" type="ORF">I303_103870</name>
</gene>
<dbReference type="KEGG" id="kdj:28967588"/>